<gene>
    <name evidence="7" type="ORF">B0I35DRAFT_407898</name>
</gene>
<evidence type="ECO:0000256" key="5">
    <source>
        <dbReference type="SAM" id="MobiDB-lite"/>
    </source>
</evidence>
<dbReference type="GO" id="GO:0000981">
    <property type="term" value="F:DNA-binding transcription factor activity, RNA polymerase II-specific"/>
    <property type="evidence" value="ECO:0007669"/>
    <property type="project" value="TreeGrafter"/>
</dbReference>
<comment type="caution">
    <text evidence="7">The sequence shown here is derived from an EMBL/GenBank/DDBJ whole genome shotgun (WGS) entry which is preliminary data.</text>
</comment>
<evidence type="ECO:0000313" key="7">
    <source>
        <dbReference type="EMBL" id="KAH7320869.1"/>
    </source>
</evidence>
<accession>A0A8K0WRX4</accession>
<evidence type="ECO:0000256" key="4">
    <source>
        <dbReference type="PROSITE-ProRule" id="PRU00042"/>
    </source>
</evidence>
<sequence>MQFDSDFRFDMDESFPMVNQDMPCTSATPSFSSASSAGGSFSSASSAYDPYTPSSRRSTPNQLNMDFERSCNSFTHPHPLEIAPSNTIDLTPPPNSMSEYMFIKTDPDQHITYGEPLPTTPLKKSGNTTLDFSNVPEVNIAHPQQSHIGSITPNSFGMYSLSPEATIGPNTFMMTPTQSLHGSDVTEAAATNWSRATESPIGFFSQRAQPQGLDGFDLDRHSISPMSRVYQQRSFSSDDMRARRMMAMSDCQQKSSDLQRMQTNKLVKKRMDRPDAFPSVPRAMCKCDYPGCKKAFRRNEHLKRHKQTFHDEGGRNRFRCEFCGKNQFNRLDNLKNHRKLHARPNSRNRGVEFMAEAVPIIEQEERCRKRRAPSRSKTTGVLVKTHL</sequence>
<dbReference type="SUPFAM" id="SSF57667">
    <property type="entry name" value="beta-beta-alpha zinc fingers"/>
    <property type="match status" value="1"/>
</dbReference>
<dbReference type="EMBL" id="JAGPNK010000005">
    <property type="protein sequence ID" value="KAH7320869.1"/>
    <property type="molecule type" value="Genomic_DNA"/>
</dbReference>
<evidence type="ECO:0000259" key="6">
    <source>
        <dbReference type="PROSITE" id="PS50157"/>
    </source>
</evidence>
<protein>
    <recommendedName>
        <fullName evidence="6">C2H2-type domain-containing protein</fullName>
    </recommendedName>
</protein>
<proteinExistence type="predicted"/>
<dbReference type="InterPro" id="IPR036236">
    <property type="entry name" value="Znf_C2H2_sf"/>
</dbReference>
<dbReference type="PROSITE" id="PS50157">
    <property type="entry name" value="ZINC_FINGER_C2H2_2"/>
    <property type="match status" value="1"/>
</dbReference>
<dbReference type="PROSITE" id="PS00028">
    <property type="entry name" value="ZINC_FINGER_C2H2_1"/>
    <property type="match status" value="1"/>
</dbReference>
<feature type="compositionally biased region" description="Low complexity" evidence="5">
    <location>
        <begin position="25"/>
        <end position="47"/>
    </location>
</feature>
<keyword evidence="8" id="KW-1185">Reference proteome</keyword>
<feature type="region of interest" description="Disordered" evidence="5">
    <location>
        <begin position="20"/>
        <end position="71"/>
    </location>
</feature>
<feature type="domain" description="C2H2-type" evidence="6">
    <location>
        <begin position="285"/>
        <end position="310"/>
    </location>
</feature>
<dbReference type="Gene3D" id="3.30.160.60">
    <property type="entry name" value="Classic Zinc Finger"/>
    <property type="match status" value="2"/>
</dbReference>
<organism evidence="7 8">
    <name type="scientific">Stachybotrys elegans</name>
    <dbReference type="NCBI Taxonomy" id="80388"/>
    <lineage>
        <taxon>Eukaryota</taxon>
        <taxon>Fungi</taxon>
        <taxon>Dikarya</taxon>
        <taxon>Ascomycota</taxon>
        <taxon>Pezizomycotina</taxon>
        <taxon>Sordariomycetes</taxon>
        <taxon>Hypocreomycetidae</taxon>
        <taxon>Hypocreales</taxon>
        <taxon>Stachybotryaceae</taxon>
        <taxon>Stachybotrys</taxon>
    </lineage>
</organism>
<keyword evidence="3" id="KW-0862">Zinc</keyword>
<reference evidence="7" key="1">
    <citation type="journal article" date="2021" name="Nat. Commun.">
        <title>Genetic determinants of endophytism in the Arabidopsis root mycobiome.</title>
        <authorList>
            <person name="Mesny F."/>
            <person name="Miyauchi S."/>
            <person name="Thiergart T."/>
            <person name="Pickel B."/>
            <person name="Atanasova L."/>
            <person name="Karlsson M."/>
            <person name="Huettel B."/>
            <person name="Barry K.W."/>
            <person name="Haridas S."/>
            <person name="Chen C."/>
            <person name="Bauer D."/>
            <person name="Andreopoulos W."/>
            <person name="Pangilinan J."/>
            <person name="LaButti K."/>
            <person name="Riley R."/>
            <person name="Lipzen A."/>
            <person name="Clum A."/>
            <person name="Drula E."/>
            <person name="Henrissat B."/>
            <person name="Kohler A."/>
            <person name="Grigoriev I.V."/>
            <person name="Martin F.M."/>
            <person name="Hacquard S."/>
        </authorList>
    </citation>
    <scope>NUCLEOTIDE SEQUENCE</scope>
    <source>
        <strain evidence="7">MPI-CAGE-CH-0235</strain>
    </source>
</reference>
<dbReference type="SMART" id="SM00355">
    <property type="entry name" value="ZnF_C2H2"/>
    <property type="match status" value="2"/>
</dbReference>
<dbReference type="OrthoDB" id="10018191at2759"/>
<evidence type="ECO:0000256" key="2">
    <source>
        <dbReference type="ARBA" id="ARBA00022771"/>
    </source>
</evidence>
<keyword evidence="1" id="KW-0479">Metal-binding</keyword>
<dbReference type="PANTHER" id="PTHR23235:SF120">
    <property type="entry name" value="KRUPPEL-LIKE FACTOR 15"/>
    <property type="match status" value="1"/>
</dbReference>
<dbReference type="Proteomes" id="UP000813444">
    <property type="component" value="Unassembled WGS sequence"/>
</dbReference>
<keyword evidence="2 4" id="KW-0863">Zinc-finger</keyword>
<dbReference type="InterPro" id="IPR013087">
    <property type="entry name" value="Znf_C2H2_type"/>
</dbReference>
<feature type="compositionally biased region" description="Polar residues" evidence="5">
    <location>
        <begin position="52"/>
        <end position="71"/>
    </location>
</feature>
<evidence type="ECO:0000313" key="8">
    <source>
        <dbReference type="Proteomes" id="UP000813444"/>
    </source>
</evidence>
<evidence type="ECO:0000256" key="3">
    <source>
        <dbReference type="ARBA" id="ARBA00022833"/>
    </source>
</evidence>
<name>A0A8K0WRX4_9HYPO</name>
<dbReference type="PANTHER" id="PTHR23235">
    <property type="entry name" value="KRUEPPEL-LIKE TRANSCRIPTION FACTOR"/>
    <property type="match status" value="1"/>
</dbReference>
<dbReference type="GO" id="GO:0008270">
    <property type="term" value="F:zinc ion binding"/>
    <property type="evidence" value="ECO:0007669"/>
    <property type="project" value="UniProtKB-KW"/>
</dbReference>
<evidence type="ECO:0000256" key="1">
    <source>
        <dbReference type="ARBA" id="ARBA00022723"/>
    </source>
</evidence>
<dbReference type="GO" id="GO:0000978">
    <property type="term" value="F:RNA polymerase II cis-regulatory region sequence-specific DNA binding"/>
    <property type="evidence" value="ECO:0007669"/>
    <property type="project" value="TreeGrafter"/>
</dbReference>
<dbReference type="AlphaFoldDB" id="A0A8K0WRX4"/>